<dbReference type="Gene3D" id="3.40.630.10">
    <property type="entry name" value="Zn peptidases"/>
    <property type="match status" value="1"/>
</dbReference>
<dbReference type="GO" id="GO:0004181">
    <property type="term" value="F:metallocarboxypeptidase activity"/>
    <property type="evidence" value="ECO:0007669"/>
    <property type="project" value="InterPro"/>
</dbReference>
<comment type="similarity">
    <text evidence="2 3">Belongs to the peptidase M14 family.</text>
</comment>
<dbReference type="GO" id="GO:0008270">
    <property type="term" value="F:zinc ion binding"/>
    <property type="evidence" value="ECO:0007669"/>
    <property type="project" value="InterPro"/>
</dbReference>
<dbReference type="PROSITE" id="PS52035">
    <property type="entry name" value="PEPTIDASE_M14"/>
    <property type="match status" value="1"/>
</dbReference>
<evidence type="ECO:0000313" key="6">
    <source>
        <dbReference type="Proteomes" id="UP000267606"/>
    </source>
</evidence>
<evidence type="ECO:0000313" key="5">
    <source>
        <dbReference type="EMBL" id="VDP20573.1"/>
    </source>
</evidence>
<dbReference type="Proteomes" id="UP000267606">
    <property type="component" value="Unassembled WGS sequence"/>
</dbReference>
<name>A0A3P8FE76_9BILA</name>
<sequence>MLAFKNIASIISENKSFTDVLDKDNLPEFKYNNRVNVLEKVENNKGKIGGTYSILRIIPENIEQLKFLSTLYVTDDGMFHQFILILTANKYLRSKQEILPRRNKSFNEDRRLWDDNNRKSNIFLGEYHSFDGIISWLKNLEKQNPKIVTVISIGTTYEGRKIYGVKV</sequence>
<dbReference type="InterPro" id="IPR000834">
    <property type="entry name" value="Peptidase_M14"/>
</dbReference>
<reference evidence="5 6" key="1">
    <citation type="submission" date="2018-11" db="EMBL/GenBank/DDBJ databases">
        <authorList>
            <consortium name="Pathogen Informatics"/>
        </authorList>
    </citation>
    <scope>NUCLEOTIDE SEQUENCE [LARGE SCALE GENOMIC DNA]</scope>
</reference>
<dbReference type="Pfam" id="PF00246">
    <property type="entry name" value="Peptidase_M14"/>
    <property type="match status" value="1"/>
</dbReference>
<comment type="caution">
    <text evidence="3">Lacks conserved residue(s) required for the propagation of feature annotation.</text>
</comment>
<gene>
    <name evidence="5" type="ORF">OFLC_LOCUS15146</name>
</gene>
<accession>A0A3P8FE76</accession>
<evidence type="ECO:0000256" key="2">
    <source>
        <dbReference type="ARBA" id="ARBA00005988"/>
    </source>
</evidence>
<protein>
    <recommendedName>
        <fullName evidence="4">Peptidase M14 domain-containing protein</fullName>
    </recommendedName>
</protein>
<dbReference type="PANTHER" id="PTHR11705:SF91">
    <property type="entry name" value="FI01817P-RELATED"/>
    <property type="match status" value="1"/>
</dbReference>
<proteinExistence type="inferred from homology"/>
<evidence type="ECO:0000256" key="3">
    <source>
        <dbReference type="PROSITE-ProRule" id="PRU01379"/>
    </source>
</evidence>
<dbReference type="GO" id="GO:0006508">
    <property type="term" value="P:proteolysis"/>
    <property type="evidence" value="ECO:0007669"/>
    <property type="project" value="InterPro"/>
</dbReference>
<evidence type="ECO:0000259" key="4">
    <source>
        <dbReference type="PROSITE" id="PS52035"/>
    </source>
</evidence>
<dbReference type="GO" id="GO:0005615">
    <property type="term" value="C:extracellular space"/>
    <property type="evidence" value="ECO:0007669"/>
    <property type="project" value="TreeGrafter"/>
</dbReference>
<evidence type="ECO:0000256" key="1">
    <source>
        <dbReference type="ARBA" id="ARBA00001947"/>
    </source>
</evidence>
<dbReference type="SUPFAM" id="SSF53187">
    <property type="entry name" value="Zn-dependent exopeptidases"/>
    <property type="match status" value="1"/>
</dbReference>
<dbReference type="EMBL" id="UZAJ01041674">
    <property type="protein sequence ID" value="VDP20573.1"/>
    <property type="molecule type" value="Genomic_DNA"/>
</dbReference>
<organism evidence="5 6">
    <name type="scientific">Onchocerca flexuosa</name>
    <dbReference type="NCBI Taxonomy" id="387005"/>
    <lineage>
        <taxon>Eukaryota</taxon>
        <taxon>Metazoa</taxon>
        <taxon>Ecdysozoa</taxon>
        <taxon>Nematoda</taxon>
        <taxon>Chromadorea</taxon>
        <taxon>Rhabditida</taxon>
        <taxon>Spirurina</taxon>
        <taxon>Spiruromorpha</taxon>
        <taxon>Filarioidea</taxon>
        <taxon>Onchocercidae</taxon>
        <taxon>Onchocerca</taxon>
    </lineage>
</organism>
<dbReference type="PANTHER" id="PTHR11705">
    <property type="entry name" value="PROTEASE FAMILY M14 CARBOXYPEPTIDASE A,B"/>
    <property type="match status" value="1"/>
</dbReference>
<dbReference type="AlphaFoldDB" id="A0A3P8FE76"/>
<comment type="cofactor">
    <cofactor evidence="1">
        <name>Zn(2+)</name>
        <dbReference type="ChEBI" id="CHEBI:29105"/>
    </cofactor>
</comment>
<feature type="domain" description="Peptidase M14" evidence="4">
    <location>
        <begin position="126"/>
        <end position="167"/>
    </location>
</feature>
<keyword evidence="6" id="KW-1185">Reference proteome</keyword>